<dbReference type="OrthoDB" id="9807606at2"/>
<comment type="caution">
    <text evidence="3">The sequence shown here is derived from an EMBL/GenBank/DDBJ whole genome shotgun (WGS) entry which is preliminary data.</text>
</comment>
<dbReference type="GO" id="GO:0006635">
    <property type="term" value="P:fatty acid beta-oxidation"/>
    <property type="evidence" value="ECO:0007669"/>
    <property type="project" value="TreeGrafter"/>
</dbReference>
<dbReference type="CDD" id="cd06558">
    <property type="entry name" value="crotonase-like"/>
    <property type="match status" value="1"/>
</dbReference>
<dbReference type="InterPro" id="IPR029045">
    <property type="entry name" value="ClpP/crotonase-like_dom_sf"/>
</dbReference>
<dbReference type="RefSeq" id="WP_114835290.1">
    <property type="nucleotide sequence ID" value="NZ_LR699115.1"/>
</dbReference>
<dbReference type="InterPro" id="IPR001753">
    <property type="entry name" value="Enoyl-CoA_hydra/iso"/>
</dbReference>
<dbReference type="Proteomes" id="UP000254720">
    <property type="component" value="Unassembled WGS sequence"/>
</dbReference>
<evidence type="ECO:0000313" key="4">
    <source>
        <dbReference type="Proteomes" id="UP000254720"/>
    </source>
</evidence>
<dbReference type="Pfam" id="PF00378">
    <property type="entry name" value="ECH_1"/>
    <property type="match status" value="1"/>
</dbReference>
<keyword evidence="2" id="KW-0456">Lyase</keyword>
<dbReference type="PANTHER" id="PTHR11941:SF54">
    <property type="entry name" value="ENOYL-COA HYDRATASE, MITOCHONDRIAL"/>
    <property type="match status" value="1"/>
</dbReference>
<sequence>MDSINDIVKIMSLESGILQITLNRPEQLNALNREVLQRLSQIFHEAKHDQSVRAILLSGEGKAFCAGADIKQLAALKGPDGVAFARFGQSVFRSLEMLGKPSVAAVHGFAFGGGCELAMAATLRLAANNAVFGQPEIKLGVIPGFGGTQRLSRLIGKGRALEVCLTGRRFSAEEAFQWGLINELTTPENLLARAKTLLVELVKLGPIAMESILTVIHQGYDLSLEEAFELEASHFGICCTTADKREGVNAFLEKRTAVFSGE</sequence>
<name>A0A370G7Q5_9COXI</name>
<protein>
    <submittedName>
        <fullName evidence="3">Short chain enoyl-CoA hydratase</fullName>
    </submittedName>
</protein>
<comment type="similarity">
    <text evidence="1">Belongs to the enoyl-CoA hydratase/isomerase family.</text>
</comment>
<dbReference type="FunFam" id="1.10.12.10:FF:000001">
    <property type="entry name" value="Probable enoyl-CoA hydratase, mitochondrial"/>
    <property type="match status" value="1"/>
</dbReference>
<dbReference type="InterPro" id="IPR014748">
    <property type="entry name" value="Enoyl-CoA_hydra_C"/>
</dbReference>
<evidence type="ECO:0000256" key="2">
    <source>
        <dbReference type="ARBA" id="ARBA00023239"/>
    </source>
</evidence>
<accession>A0A370G7Q5</accession>
<proteinExistence type="inferred from homology"/>
<dbReference type="PANTHER" id="PTHR11941">
    <property type="entry name" value="ENOYL-COA HYDRATASE-RELATED"/>
    <property type="match status" value="1"/>
</dbReference>
<keyword evidence="4" id="KW-1185">Reference proteome</keyword>
<evidence type="ECO:0000313" key="3">
    <source>
        <dbReference type="EMBL" id="RDI38949.1"/>
    </source>
</evidence>
<dbReference type="GO" id="GO:0016836">
    <property type="term" value="F:hydro-lyase activity"/>
    <property type="evidence" value="ECO:0007669"/>
    <property type="project" value="UniProtKB-ARBA"/>
</dbReference>
<organism evidence="3 4">
    <name type="scientific">Aquicella lusitana</name>
    <dbReference type="NCBI Taxonomy" id="254246"/>
    <lineage>
        <taxon>Bacteria</taxon>
        <taxon>Pseudomonadati</taxon>
        <taxon>Pseudomonadota</taxon>
        <taxon>Gammaproteobacteria</taxon>
        <taxon>Legionellales</taxon>
        <taxon>Coxiellaceae</taxon>
        <taxon>Aquicella</taxon>
    </lineage>
</organism>
<dbReference type="AlphaFoldDB" id="A0A370G7Q5"/>
<dbReference type="SUPFAM" id="SSF52096">
    <property type="entry name" value="ClpP/crotonase"/>
    <property type="match status" value="1"/>
</dbReference>
<gene>
    <name evidence="3" type="ORF">C8D86_1308</name>
</gene>
<dbReference type="FunFam" id="3.90.226.10:FF:000009">
    <property type="entry name" value="Carnitinyl-CoA dehydratase"/>
    <property type="match status" value="1"/>
</dbReference>
<reference evidence="3 4" key="1">
    <citation type="submission" date="2018-07" db="EMBL/GenBank/DDBJ databases">
        <title>Genomic Encyclopedia of Type Strains, Phase IV (KMG-IV): sequencing the most valuable type-strain genomes for metagenomic binning, comparative biology and taxonomic classification.</title>
        <authorList>
            <person name="Goeker M."/>
        </authorList>
    </citation>
    <scope>NUCLEOTIDE SEQUENCE [LARGE SCALE GENOMIC DNA]</scope>
    <source>
        <strain evidence="3 4">DSM 16500</strain>
    </source>
</reference>
<dbReference type="EMBL" id="QQAX01000030">
    <property type="protein sequence ID" value="RDI38949.1"/>
    <property type="molecule type" value="Genomic_DNA"/>
</dbReference>
<evidence type="ECO:0000256" key="1">
    <source>
        <dbReference type="ARBA" id="ARBA00005254"/>
    </source>
</evidence>
<dbReference type="Gene3D" id="3.90.226.10">
    <property type="entry name" value="2-enoyl-CoA Hydratase, Chain A, domain 1"/>
    <property type="match status" value="1"/>
</dbReference>
<dbReference type="Gene3D" id="1.10.12.10">
    <property type="entry name" value="Lyase 2-enoyl-coa Hydratase, Chain A, domain 2"/>
    <property type="match status" value="1"/>
</dbReference>